<evidence type="ECO:0000259" key="2">
    <source>
        <dbReference type="Pfam" id="PF01593"/>
    </source>
</evidence>
<feature type="compositionally biased region" description="Basic and acidic residues" evidence="1">
    <location>
        <begin position="127"/>
        <end position="137"/>
    </location>
</feature>
<feature type="compositionally biased region" description="Polar residues" evidence="1">
    <location>
        <begin position="1"/>
        <end position="18"/>
    </location>
</feature>
<dbReference type="SUPFAM" id="SSF51905">
    <property type="entry name" value="FAD/NAD(P)-binding domain"/>
    <property type="match status" value="1"/>
</dbReference>
<dbReference type="GO" id="GO:0003682">
    <property type="term" value="F:chromatin binding"/>
    <property type="evidence" value="ECO:0007669"/>
    <property type="project" value="TreeGrafter"/>
</dbReference>
<dbReference type="OrthoDB" id="5046242at2759"/>
<accession>A0A9P4TXS6</accession>
<dbReference type="PRINTS" id="PR00419">
    <property type="entry name" value="ADXRDTASE"/>
</dbReference>
<organism evidence="3 4">
    <name type="scientific">Tothia fuscella</name>
    <dbReference type="NCBI Taxonomy" id="1048955"/>
    <lineage>
        <taxon>Eukaryota</taxon>
        <taxon>Fungi</taxon>
        <taxon>Dikarya</taxon>
        <taxon>Ascomycota</taxon>
        <taxon>Pezizomycotina</taxon>
        <taxon>Dothideomycetes</taxon>
        <taxon>Pleosporomycetidae</taxon>
        <taxon>Venturiales</taxon>
        <taxon>Cylindrosympodiaceae</taxon>
        <taxon>Tothia</taxon>
    </lineage>
</organism>
<dbReference type="GO" id="GO:0006338">
    <property type="term" value="P:chromatin remodeling"/>
    <property type="evidence" value="ECO:0007669"/>
    <property type="project" value="TreeGrafter"/>
</dbReference>
<evidence type="ECO:0000313" key="4">
    <source>
        <dbReference type="Proteomes" id="UP000800235"/>
    </source>
</evidence>
<dbReference type="PANTHER" id="PTHR10742:SF414">
    <property type="entry name" value="CONTAINING AMINE OXIDASE, PUTATIVE (AFU_ORTHOLOGUE AFUA_3G12150)-RELATED"/>
    <property type="match status" value="1"/>
</dbReference>
<feature type="domain" description="Amine oxidase" evidence="2">
    <location>
        <begin position="49"/>
        <end position="357"/>
    </location>
</feature>
<dbReference type="InterPro" id="IPR036188">
    <property type="entry name" value="FAD/NAD-bd_sf"/>
</dbReference>
<dbReference type="PANTHER" id="PTHR10742">
    <property type="entry name" value="FLAVIN MONOAMINE OXIDASE"/>
    <property type="match status" value="1"/>
</dbReference>
<protein>
    <submittedName>
        <fullName evidence="3">Amine oxidase</fullName>
    </submittedName>
</protein>
<gene>
    <name evidence="3" type="ORF">EJ08DRAFT_671112</name>
</gene>
<proteinExistence type="predicted"/>
<keyword evidence="4" id="KW-1185">Reference proteome</keyword>
<evidence type="ECO:0000256" key="1">
    <source>
        <dbReference type="SAM" id="MobiDB-lite"/>
    </source>
</evidence>
<dbReference type="InterPro" id="IPR050281">
    <property type="entry name" value="Flavin_monoamine_oxidase"/>
</dbReference>
<feature type="region of interest" description="Disordered" evidence="1">
    <location>
        <begin position="368"/>
        <end position="415"/>
    </location>
</feature>
<dbReference type="Pfam" id="PF01593">
    <property type="entry name" value="Amino_oxidase"/>
    <property type="match status" value="1"/>
</dbReference>
<dbReference type="InterPro" id="IPR002937">
    <property type="entry name" value="Amino_oxidase"/>
</dbReference>
<sequence length="596" mass="65495">MSRIQQDLATSQHKQANGVSPDEEGESTMLRRTLQNGRKPHVCVVGAGVAGLRCADLLLQQGAKVTIYEARDRVGGRLFQSKVGNHTVDMGPNWIHGTNNNPILDLVRETGTETHDWGERMVSFDPDGNRSPEKESQECQEQFWQIVAKAFKHSNEYSADIPKDQSLLDFIKSHAEEKFREPFPEAYQPKDGSDDENKYDLLMGTAELWGSFIGGTTAQQSLKFFWLEECLEGENLFCAGTYAKVLERISRPAYEGADIKYNHAVTKVTSKDAGGSIQILVKADNGSGTEEIFDEVVVTTPLGWLKQRKEIFEPPLPERIVQAVDSVGYGNLDKVYITFPTAFWDTPVTGPELSGHPVSKTQQNIPNTAATTAPLHPSTIPHPYPNKPVYSNSSLPEEDTVEEPTAAKSAPPGSNNHYPGFTNFISPTYAQSTNPNSWTQEAINLAALPSSVSHPTLLFYTSGPTSTLISAILKQHPLDSLSRHGALWNFFKPYISKLPNYSTMDPNCKAAGILATGWENDEYAGWGSYTNFPVGLERGDEDVLALRKGCPERGIWLAGEHCAPFVALGTVTGAYWSGEGVAKRIGEAYGLTLPEK</sequence>
<reference evidence="3" key="1">
    <citation type="journal article" date="2020" name="Stud. Mycol.">
        <title>101 Dothideomycetes genomes: a test case for predicting lifestyles and emergence of pathogens.</title>
        <authorList>
            <person name="Haridas S."/>
            <person name="Albert R."/>
            <person name="Binder M."/>
            <person name="Bloem J."/>
            <person name="Labutti K."/>
            <person name="Salamov A."/>
            <person name="Andreopoulos B."/>
            <person name="Baker S."/>
            <person name="Barry K."/>
            <person name="Bills G."/>
            <person name="Bluhm B."/>
            <person name="Cannon C."/>
            <person name="Castanera R."/>
            <person name="Culley D."/>
            <person name="Daum C."/>
            <person name="Ezra D."/>
            <person name="Gonzalez J."/>
            <person name="Henrissat B."/>
            <person name="Kuo A."/>
            <person name="Liang C."/>
            <person name="Lipzen A."/>
            <person name="Lutzoni F."/>
            <person name="Magnuson J."/>
            <person name="Mondo S."/>
            <person name="Nolan M."/>
            <person name="Ohm R."/>
            <person name="Pangilinan J."/>
            <person name="Park H.-J."/>
            <person name="Ramirez L."/>
            <person name="Alfaro M."/>
            <person name="Sun H."/>
            <person name="Tritt A."/>
            <person name="Yoshinaga Y."/>
            <person name="Zwiers L.-H."/>
            <person name="Turgeon B."/>
            <person name="Goodwin S."/>
            <person name="Spatafora J."/>
            <person name="Crous P."/>
            <person name="Grigoriev I."/>
        </authorList>
    </citation>
    <scope>NUCLEOTIDE SEQUENCE</scope>
    <source>
        <strain evidence="3">CBS 130266</strain>
    </source>
</reference>
<dbReference type="GO" id="GO:0016491">
    <property type="term" value="F:oxidoreductase activity"/>
    <property type="evidence" value="ECO:0007669"/>
    <property type="project" value="InterPro"/>
</dbReference>
<comment type="caution">
    <text evidence="3">The sequence shown here is derived from an EMBL/GenBank/DDBJ whole genome shotgun (WGS) entry which is preliminary data.</text>
</comment>
<name>A0A9P4TXS6_9PEZI</name>
<dbReference type="SUPFAM" id="SSF54373">
    <property type="entry name" value="FAD-linked reductases, C-terminal domain"/>
    <property type="match status" value="1"/>
</dbReference>
<feature type="region of interest" description="Disordered" evidence="1">
    <location>
        <begin position="1"/>
        <end position="27"/>
    </location>
</feature>
<dbReference type="Gene3D" id="3.90.660.10">
    <property type="match status" value="2"/>
</dbReference>
<feature type="region of interest" description="Disordered" evidence="1">
    <location>
        <begin position="118"/>
        <end position="137"/>
    </location>
</feature>
<dbReference type="AlphaFoldDB" id="A0A9P4TXS6"/>
<dbReference type="Proteomes" id="UP000800235">
    <property type="component" value="Unassembled WGS sequence"/>
</dbReference>
<dbReference type="GO" id="GO:0050660">
    <property type="term" value="F:flavin adenine dinucleotide binding"/>
    <property type="evidence" value="ECO:0007669"/>
    <property type="project" value="TreeGrafter"/>
</dbReference>
<evidence type="ECO:0000313" key="3">
    <source>
        <dbReference type="EMBL" id="KAF2429142.1"/>
    </source>
</evidence>
<dbReference type="Gene3D" id="3.50.50.60">
    <property type="entry name" value="FAD/NAD(P)-binding domain"/>
    <property type="match status" value="2"/>
</dbReference>
<dbReference type="EMBL" id="MU007049">
    <property type="protein sequence ID" value="KAF2429142.1"/>
    <property type="molecule type" value="Genomic_DNA"/>
</dbReference>